<feature type="coiled-coil region" evidence="1">
    <location>
        <begin position="115"/>
        <end position="222"/>
    </location>
</feature>
<evidence type="ECO:0000313" key="2">
    <source>
        <dbReference type="EMBL" id="CAI3991049.1"/>
    </source>
</evidence>
<dbReference type="EMBL" id="CAMXCT020001546">
    <property type="protein sequence ID" value="CAL1144424.1"/>
    <property type="molecule type" value="Genomic_DNA"/>
</dbReference>
<sequence>MPSSPPNSAVMAASTGSEVTQALNRFITVLVDTHLGPNMEDLTRRVRTTELTQEAWGDKEQRLEQRMVAQQERLQSLEKALSGKASNDHVAQLQSSMDAVMAEQTRGRTQQEQLLEELNVTIVDIKSRVSEAESNIRAGAEMMQRLEGVGRSLDRRLEVMEKETSEKLEQHAQQLKEGLLKMSREMEEKAAEAQVQSLRSSLAALEEKSNEISRNRQQEAHQLKSALDHMTSSVSALKTEIASKSEAAQQLGANLSSAGQKIALLEQSLQGKADLPQFDQMADVVSTLQAKVPSIEQDLNQGAERMAELEKSINGCHKKVTQSEALLHNKVDAKSLQQVENGLANLQSQHSQVQQALQDKVGSSALSSLKSTLSSVDGKMGQLEQSLQEKASSGNVQQLKQSVSMLETKVAGVDQAVHDKVGAGQMQQLKSIVMGIQNQANSLEQSIQDKVGAEQVQQIKTSAAQTQAQLSAYEQQLSEKAPLAQLHALKTVLATVETKVLGCDQALQEKVDAVQWTQLNDAVQVIQKKVGNIERGVWEGMDCVQGLEGALTTLKGQVATVEHNMQEKVCSEDVHRLGEVVISLKGKVGSLEQNLRQGAEHVTDVEGAVVSMGKQLATVKQVFTDMQNTQGRMLTLELGDRDRKSRRLGRDGDS</sequence>
<evidence type="ECO:0000256" key="1">
    <source>
        <dbReference type="SAM" id="Coils"/>
    </source>
</evidence>
<evidence type="ECO:0000313" key="4">
    <source>
        <dbReference type="EMBL" id="CAL4778361.1"/>
    </source>
</evidence>
<accession>A0A9P1CFS6</accession>
<comment type="caution">
    <text evidence="2">The sequence shown here is derived from an EMBL/GenBank/DDBJ whole genome shotgun (WGS) entry which is preliminary data.</text>
</comment>
<dbReference type="Proteomes" id="UP001152797">
    <property type="component" value="Unassembled WGS sequence"/>
</dbReference>
<reference evidence="2" key="1">
    <citation type="submission" date="2022-10" db="EMBL/GenBank/DDBJ databases">
        <authorList>
            <person name="Chen Y."/>
            <person name="Dougan E. K."/>
            <person name="Chan C."/>
            <person name="Rhodes N."/>
            <person name="Thang M."/>
        </authorList>
    </citation>
    <scope>NUCLEOTIDE SEQUENCE</scope>
</reference>
<name>A0A9P1CFS6_9DINO</name>
<feature type="coiled-coil region" evidence="1">
    <location>
        <begin position="426"/>
        <end position="476"/>
    </location>
</feature>
<evidence type="ECO:0000313" key="5">
    <source>
        <dbReference type="Proteomes" id="UP001152797"/>
    </source>
</evidence>
<dbReference type="OrthoDB" id="10434605at2759"/>
<keyword evidence="1" id="KW-0175">Coiled coil</keyword>
<gene>
    <name evidence="2" type="ORF">C1SCF055_LOCUS17985</name>
</gene>
<organism evidence="2">
    <name type="scientific">Cladocopium goreaui</name>
    <dbReference type="NCBI Taxonomy" id="2562237"/>
    <lineage>
        <taxon>Eukaryota</taxon>
        <taxon>Sar</taxon>
        <taxon>Alveolata</taxon>
        <taxon>Dinophyceae</taxon>
        <taxon>Suessiales</taxon>
        <taxon>Symbiodiniaceae</taxon>
        <taxon>Cladocopium</taxon>
    </lineage>
</organism>
<evidence type="ECO:0000313" key="3">
    <source>
        <dbReference type="EMBL" id="CAL1144424.1"/>
    </source>
</evidence>
<protein>
    <submittedName>
        <fullName evidence="4">Peroxisomal membrane protein 2</fullName>
    </submittedName>
</protein>
<dbReference type="AlphaFoldDB" id="A0A9P1CFS6"/>
<dbReference type="EMBL" id="CAMXCT030001546">
    <property type="protein sequence ID" value="CAL4778361.1"/>
    <property type="molecule type" value="Genomic_DNA"/>
</dbReference>
<keyword evidence="5" id="KW-1185">Reference proteome</keyword>
<proteinExistence type="predicted"/>
<dbReference type="EMBL" id="CAMXCT010001546">
    <property type="protein sequence ID" value="CAI3991049.1"/>
    <property type="molecule type" value="Genomic_DNA"/>
</dbReference>
<reference evidence="3" key="2">
    <citation type="submission" date="2024-04" db="EMBL/GenBank/DDBJ databases">
        <authorList>
            <person name="Chen Y."/>
            <person name="Shah S."/>
            <person name="Dougan E. K."/>
            <person name="Thang M."/>
            <person name="Chan C."/>
        </authorList>
    </citation>
    <scope>NUCLEOTIDE SEQUENCE [LARGE SCALE GENOMIC DNA]</scope>
</reference>